<feature type="chain" id="PRO_5047199989" evidence="2">
    <location>
        <begin position="20"/>
        <end position="363"/>
    </location>
</feature>
<dbReference type="Pfam" id="PF11873">
    <property type="entry name" value="Mltc_N"/>
    <property type="match status" value="1"/>
</dbReference>
<dbReference type="GO" id="GO:0016829">
    <property type="term" value="F:lyase activity"/>
    <property type="evidence" value="ECO:0007669"/>
    <property type="project" value="UniProtKB-KW"/>
</dbReference>
<organism evidence="5 6">
    <name type="scientific">Vibrio stylophorae</name>
    <dbReference type="NCBI Taxonomy" id="659351"/>
    <lineage>
        <taxon>Bacteria</taxon>
        <taxon>Pseudomonadati</taxon>
        <taxon>Pseudomonadota</taxon>
        <taxon>Gammaproteobacteria</taxon>
        <taxon>Vibrionales</taxon>
        <taxon>Vibrionaceae</taxon>
        <taxon>Vibrio</taxon>
    </lineage>
</organism>
<dbReference type="PANTHER" id="PTHR37423:SF2">
    <property type="entry name" value="MEMBRANE-BOUND LYTIC MUREIN TRANSGLYCOSYLASE C"/>
    <property type="match status" value="1"/>
</dbReference>
<dbReference type="Proteomes" id="UP000838672">
    <property type="component" value="Unassembled WGS sequence"/>
</dbReference>
<dbReference type="PROSITE" id="PS00922">
    <property type="entry name" value="TRANSGLYCOSYLASE"/>
    <property type="match status" value="1"/>
</dbReference>
<dbReference type="CDD" id="cd16893">
    <property type="entry name" value="LT_MltC_MltE"/>
    <property type="match status" value="1"/>
</dbReference>
<evidence type="ECO:0000256" key="2">
    <source>
        <dbReference type="SAM" id="SignalP"/>
    </source>
</evidence>
<accession>A0ABN8DWC6</accession>
<feature type="signal peptide" evidence="2">
    <location>
        <begin position="1"/>
        <end position="19"/>
    </location>
</feature>
<name>A0ABN8DWC6_9VIBR</name>
<protein>
    <submittedName>
        <fullName evidence="5">Membrane-bound lytic murein transglycosylase C</fullName>
        <ecNumber evidence="5">4.2.2.-</ecNumber>
    </submittedName>
</protein>
<keyword evidence="5" id="KW-0456">Lyase</keyword>
<evidence type="ECO:0000313" key="5">
    <source>
        <dbReference type="EMBL" id="CAH0533667.1"/>
    </source>
</evidence>
<dbReference type="NCBIfam" id="NF008670">
    <property type="entry name" value="PRK11671.1"/>
    <property type="match status" value="1"/>
</dbReference>
<gene>
    <name evidence="5" type="primary">mltC_2</name>
    <name evidence="5" type="ORF">VST7929_01538</name>
</gene>
<evidence type="ECO:0000313" key="6">
    <source>
        <dbReference type="Proteomes" id="UP000838672"/>
    </source>
</evidence>
<dbReference type="EMBL" id="CAKLDI010000001">
    <property type="protein sequence ID" value="CAH0533667.1"/>
    <property type="molecule type" value="Genomic_DNA"/>
</dbReference>
<keyword evidence="2" id="KW-0732">Signal</keyword>
<dbReference type="InterPro" id="IPR023346">
    <property type="entry name" value="Lysozyme-like_dom_sf"/>
</dbReference>
<dbReference type="PROSITE" id="PS51257">
    <property type="entry name" value="PROKAR_LIPOPROTEIN"/>
    <property type="match status" value="1"/>
</dbReference>
<dbReference type="EC" id="4.2.2.-" evidence="5"/>
<dbReference type="PANTHER" id="PTHR37423">
    <property type="entry name" value="SOLUBLE LYTIC MUREIN TRANSGLYCOSYLASE-RELATED"/>
    <property type="match status" value="1"/>
</dbReference>
<dbReference type="SUPFAM" id="SSF53955">
    <property type="entry name" value="Lysozyme-like"/>
    <property type="match status" value="1"/>
</dbReference>
<sequence length="363" mass="40909">MKFSAVALLCLLVVTGCCAPSSPPPQQGSTPSTTSGKTIEFLFSLLEAHAKKEWGDKDYVEAGKHRYVKYIDGYRTRAHIDFDQGEIYVSTVSRWSAKDKLRKAIVHTLLMPADPKDAELFSDKEAVISGQPFLLGQVVDHEGQPIRWEWRAGRYADYLIANKLQEKKLKNGNTAYYVKIDMVSDHLEQREYKYASLVQAAAKRYGLSEDLIYAVIKTESSFNPYAVSHAGAYGLMQVIPKTAGADVFKLVKNKPGIPTKEYLFDPANNIDTGAAYLYILKTRYLRDVKHPTSRHFSMISAYNGGTGGVLATFDKDRKRAMSKLNATSPRGVYNALTTKHPKDEARRYLQKVLYFQKEFTDNF</sequence>
<evidence type="ECO:0000259" key="4">
    <source>
        <dbReference type="Pfam" id="PF11873"/>
    </source>
</evidence>
<evidence type="ECO:0000259" key="3">
    <source>
        <dbReference type="Pfam" id="PF01464"/>
    </source>
</evidence>
<feature type="domain" description="Transglycosylase SLT" evidence="3">
    <location>
        <begin position="197"/>
        <end position="323"/>
    </location>
</feature>
<dbReference type="InterPro" id="IPR024570">
    <property type="entry name" value="Murein_transglycosylaseC_N"/>
</dbReference>
<dbReference type="InterPro" id="IPR008258">
    <property type="entry name" value="Transglycosylase_SLT_dom_1"/>
</dbReference>
<evidence type="ECO:0000256" key="1">
    <source>
        <dbReference type="ARBA" id="ARBA00007734"/>
    </source>
</evidence>
<proteinExistence type="inferred from homology"/>
<keyword evidence="6" id="KW-1185">Reference proteome</keyword>
<dbReference type="Gene3D" id="1.10.530.10">
    <property type="match status" value="1"/>
</dbReference>
<dbReference type="Pfam" id="PF01464">
    <property type="entry name" value="SLT"/>
    <property type="match status" value="1"/>
</dbReference>
<dbReference type="InterPro" id="IPR000189">
    <property type="entry name" value="Transglyc_AS"/>
</dbReference>
<feature type="domain" description="Murein transglycosylase-C N-terminal" evidence="4">
    <location>
        <begin position="37"/>
        <end position="193"/>
    </location>
</feature>
<comment type="similarity">
    <text evidence="1">Belongs to the transglycosylase Slt family.</text>
</comment>
<dbReference type="RefSeq" id="WP_237466094.1">
    <property type="nucleotide sequence ID" value="NZ_CAKLDI010000001.1"/>
</dbReference>
<reference evidence="5" key="1">
    <citation type="submission" date="2021-11" db="EMBL/GenBank/DDBJ databases">
        <authorList>
            <person name="Rodrigo-Torres L."/>
            <person name="Arahal R. D."/>
            <person name="Lucena T."/>
        </authorList>
    </citation>
    <scope>NUCLEOTIDE SEQUENCE</scope>
    <source>
        <strain evidence="5">CECT 7929</strain>
    </source>
</reference>
<comment type="caution">
    <text evidence="5">The sequence shown here is derived from an EMBL/GenBank/DDBJ whole genome shotgun (WGS) entry which is preliminary data.</text>
</comment>